<dbReference type="InterPro" id="IPR038494">
    <property type="entry name" value="IGPD_sf"/>
</dbReference>
<dbReference type="Gene3D" id="3.30.230.40">
    <property type="entry name" value="Imidazole glycerol phosphate dehydratase, domain 1"/>
    <property type="match status" value="2"/>
</dbReference>
<evidence type="ECO:0000313" key="7">
    <source>
        <dbReference type="EMBL" id="MCR6546885.1"/>
    </source>
</evidence>
<dbReference type="NCBIfam" id="NF002111">
    <property type="entry name" value="PRK00951.2-1"/>
    <property type="match status" value="1"/>
</dbReference>
<comment type="subcellular location">
    <subcellularLocation>
        <location evidence="5 6">Cytoplasm</location>
    </subcellularLocation>
</comment>
<organism evidence="7 8">
    <name type="scientific">Dehalobacterium formicoaceticum</name>
    <dbReference type="NCBI Taxonomy" id="51515"/>
    <lineage>
        <taxon>Bacteria</taxon>
        <taxon>Bacillati</taxon>
        <taxon>Bacillota</taxon>
        <taxon>Clostridia</taxon>
        <taxon>Eubacteriales</taxon>
        <taxon>Peptococcaceae</taxon>
        <taxon>Dehalobacterium</taxon>
    </lineage>
</organism>
<dbReference type="HAMAP" id="MF_00076">
    <property type="entry name" value="HisB"/>
    <property type="match status" value="1"/>
</dbReference>
<dbReference type="PROSITE" id="PS00954">
    <property type="entry name" value="IGP_DEHYDRATASE_1"/>
    <property type="match status" value="1"/>
</dbReference>
<dbReference type="SUPFAM" id="SSF54211">
    <property type="entry name" value="Ribosomal protein S5 domain 2-like"/>
    <property type="match status" value="2"/>
</dbReference>
<accession>A0ABT1Y7N3</accession>
<comment type="similarity">
    <text evidence="5 6">Belongs to the imidazoleglycerol-phosphate dehydratase family.</text>
</comment>
<keyword evidence="5" id="KW-0963">Cytoplasm</keyword>
<dbReference type="Pfam" id="PF00475">
    <property type="entry name" value="IGPD"/>
    <property type="match status" value="1"/>
</dbReference>
<reference evidence="7 8" key="1">
    <citation type="submission" date="2022-08" db="EMBL/GenBank/DDBJ databases">
        <title>Proteogenomics of the novel Dehalobacterium formicoaceticum strain EZ94 highlights a key role of methyltransferases during anaerobic dichloromethane degradation.</title>
        <authorList>
            <person name="Wasmund K."/>
        </authorList>
    </citation>
    <scope>NUCLEOTIDE SEQUENCE [LARGE SCALE GENOMIC DNA]</scope>
    <source>
        <strain evidence="7 8">EZ94</strain>
    </source>
</reference>
<dbReference type="InterPro" id="IPR020568">
    <property type="entry name" value="Ribosomal_Su5_D2-typ_SF"/>
</dbReference>
<keyword evidence="2 5" id="KW-0028">Amino-acid biosynthesis</keyword>
<dbReference type="InterPro" id="IPR000807">
    <property type="entry name" value="ImidazoleglycerolP_deHydtase"/>
</dbReference>
<evidence type="ECO:0000256" key="4">
    <source>
        <dbReference type="ARBA" id="ARBA00023239"/>
    </source>
</evidence>
<dbReference type="Proteomes" id="UP001524944">
    <property type="component" value="Unassembled WGS sequence"/>
</dbReference>
<comment type="catalytic activity">
    <reaction evidence="5 6">
        <text>D-erythro-1-(imidazol-4-yl)glycerol 3-phosphate = 3-(imidazol-4-yl)-2-oxopropyl phosphate + H2O</text>
        <dbReference type="Rhea" id="RHEA:11040"/>
        <dbReference type="ChEBI" id="CHEBI:15377"/>
        <dbReference type="ChEBI" id="CHEBI:57766"/>
        <dbReference type="ChEBI" id="CHEBI:58278"/>
        <dbReference type="EC" id="4.2.1.19"/>
    </reaction>
</comment>
<evidence type="ECO:0000256" key="2">
    <source>
        <dbReference type="ARBA" id="ARBA00022605"/>
    </source>
</evidence>
<proteinExistence type="inferred from homology"/>
<comment type="caution">
    <text evidence="7">The sequence shown here is derived from an EMBL/GenBank/DDBJ whole genome shotgun (WGS) entry which is preliminary data.</text>
</comment>
<keyword evidence="3 5" id="KW-0368">Histidine biosynthesis</keyword>
<evidence type="ECO:0000313" key="8">
    <source>
        <dbReference type="Proteomes" id="UP001524944"/>
    </source>
</evidence>
<dbReference type="EC" id="4.2.1.19" evidence="5 6"/>
<dbReference type="GO" id="GO:0004424">
    <property type="term" value="F:imidazoleglycerol-phosphate dehydratase activity"/>
    <property type="evidence" value="ECO:0007669"/>
    <property type="project" value="UniProtKB-EC"/>
</dbReference>
<dbReference type="PANTHER" id="PTHR23133:SF2">
    <property type="entry name" value="IMIDAZOLEGLYCEROL-PHOSPHATE DEHYDRATASE"/>
    <property type="match status" value="1"/>
</dbReference>
<dbReference type="CDD" id="cd07914">
    <property type="entry name" value="IGPD"/>
    <property type="match status" value="1"/>
</dbReference>
<gene>
    <name evidence="5 7" type="primary">hisB</name>
    <name evidence="7" type="ORF">NVS47_15420</name>
</gene>
<evidence type="ECO:0000256" key="6">
    <source>
        <dbReference type="RuleBase" id="RU000599"/>
    </source>
</evidence>
<keyword evidence="4 5" id="KW-0456">Lyase</keyword>
<name>A0ABT1Y7N3_9FIRM</name>
<protein>
    <recommendedName>
        <fullName evidence="5 6">Imidazoleglycerol-phosphate dehydratase</fullName>
        <shortName evidence="5">IGPD</shortName>
        <ecNumber evidence="5 6">4.2.1.19</ecNumber>
    </recommendedName>
</protein>
<evidence type="ECO:0000256" key="5">
    <source>
        <dbReference type="HAMAP-Rule" id="MF_00076"/>
    </source>
</evidence>
<dbReference type="PANTHER" id="PTHR23133">
    <property type="entry name" value="IMIDAZOLEGLYCEROL-PHOSPHATE DEHYDRATASE HIS7"/>
    <property type="match status" value="1"/>
</dbReference>
<evidence type="ECO:0000256" key="3">
    <source>
        <dbReference type="ARBA" id="ARBA00023102"/>
    </source>
</evidence>
<comment type="pathway">
    <text evidence="1 5 6">Amino-acid biosynthesis; L-histidine biosynthesis; L-histidine from 5-phospho-alpha-D-ribose 1-diphosphate: step 6/9.</text>
</comment>
<dbReference type="NCBIfam" id="NF002114">
    <property type="entry name" value="PRK00951.2-4"/>
    <property type="match status" value="1"/>
</dbReference>
<dbReference type="EMBL" id="JANPWE010000013">
    <property type="protein sequence ID" value="MCR6546885.1"/>
    <property type="molecule type" value="Genomic_DNA"/>
</dbReference>
<sequence length="194" mass="21356">MRQGMVERNTAETQIKLMLQLEGEGKLTGSTGIGFFDHMMTLFCRHSLFDCTLEMTGDLDVDEHHSIEDLGLVLGQAFREALGDKAGINRYGTFFVPMDETLIMVSLDLSGRPYLVCDLAPLPDKVGNFDTELVPEFLRAFAFSGGITLHVRQISGSNSHHIIEGIFKALARALRQAAARDNLEKGIPSSKGIL</sequence>
<evidence type="ECO:0000256" key="1">
    <source>
        <dbReference type="ARBA" id="ARBA00005047"/>
    </source>
</evidence>
<dbReference type="InterPro" id="IPR020565">
    <property type="entry name" value="ImidazoleglycerP_deHydtase_CS"/>
</dbReference>
<dbReference type="PROSITE" id="PS00955">
    <property type="entry name" value="IGP_DEHYDRATASE_2"/>
    <property type="match status" value="1"/>
</dbReference>
<keyword evidence="8" id="KW-1185">Reference proteome</keyword>